<keyword evidence="2" id="KW-0808">Transferase</keyword>
<protein>
    <submittedName>
        <fullName evidence="2">Glycosyltransferase</fullName>
        <ecNumber evidence="2">2.4.-.-</ecNumber>
    </submittedName>
</protein>
<name>A0ABT7N5K0_9BURK</name>
<dbReference type="GO" id="GO:0016757">
    <property type="term" value="F:glycosyltransferase activity"/>
    <property type="evidence" value="ECO:0007669"/>
    <property type="project" value="UniProtKB-KW"/>
</dbReference>
<sequence>MLLSTPANGASPSTAQPQPARVLEALTACYNAEQTLPQTLDSAWVDNQIPVLLVDDGSTDGSVAHAERRDGVRVIRQRNAGPSVARNRAVLESSASFVMFLDSDDLLRPGFRQAFETALAAHPEADVFICGMQVVDEAGAKVDEHAAPSLSPSPFLSLLRGEPVPTNGIVIRRDLLARAGLFRPGLHHAEDLDLWLRLAAASDRWVRMDHKLAVYRLRSGSLSKNGPAMWRGIRQVMASAGCMPVGSQVERQAALRKGLAGAANYVYGMALRPMLRHTAAAGGAWAALREAARLPARFWPIILRDGFATLFRRTRT</sequence>
<dbReference type="Gene3D" id="3.90.550.10">
    <property type="entry name" value="Spore Coat Polysaccharide Biosynthesis Protein SpsA, Chain A"/>
    <property type="match status" value="1"/>
</dbReference>
<dbReference type="PANTHER" id="PTHR43685">
    <property type="entry name" value="GLYCOSYLTRANSFERASE"/>
    <property type="match status" value="1"/>
</dbReference>
<dbReference type="Proteomes" id="UP001174908">
    <property type="component" value="Unassembled WGS sequence"/>
</dbReference>
<reference evidence="2" key="1">
    <citation type="submission" date="2023-06" db="EMBL/GenBank/DDBJ databases">
        <authorList>
            <person name="Jiang Y."/>
            <person name="Liu Q."/>
        </authorList>
    </citation>
    <scope>NUCLEOTIDE SEQUENCE</scope>
    <source>
        <strain evidence="2">CGMCC 1.12089</strain>
    </source>
</reference>
<evidence type="ECO:0000259" key="1">
    <source>
        <dbReference type="Pfam" id="PF00535"/>
    </source>
</evidence>
<dbReference type="RefSeq" id="WP_286658348.1">
    <property type="nucleotide sequence ID" value="NZ_JASZYV010000001.1"/>
</dbReference>
<comment type="caution">
    <text evidence="2">The sequence shown here is derived from an EMBL/GenBank/DDBJ whole genome shotgun (WGS) entry which is preliminary data.</text>
</comment>
<feature type="domain" description="Glycosyltransferase 2-like" evidence="1">
    <location>
        <begin position="27"/>
        <end position="132"/>
    </location>
</feature>
<dbReference type="SUPFAM" id="SSF53448">
    <property type="entry name" value="Nucleotide-diphospho-sugar transferases"/>
    <property type="match status" value="1"/>
</dbReference>
<proteinExistence type="predicted"/>
<evidence type="ECO:0000313" key="3">
    <source>
        <dbReference type="Proteomes" id="UP001174908"/>
    </source>
</evidence>
<accession>A0ABT7N5K0</accession>
<keyword evidence="3" id="KW-1185">Reference proteome</keyword>
<dbReference type="PANTHER" id="PTHR43685:SF2">
    <property type="entry name" value="GLYCOSYLTRANSFERASE 2-LIKE DOMAIN-CONTAINING PROTEIN"/>
    <property type="match status" value="1"/>
</dbReference>
<evidence type="ECO:0000313" key="2">
    <source>
        <dbReference type="EMBL" id="MDM0043229.1"/>
    </source>
</evidence>
<dbReference type="InterPro" id="IPR029044">
    <property type="entry name" value="Nucleotide-diphossugar_trans"/>
</dbReference>
<dbReference type="EMBL" id="JASZYV010000001">
    <property type="protein sequence ID" value="MDM0043229.1"/>
    <property type="molecule type" value="Genomic_DNA"/>
</dbReference>
<dbReference type="Pfam" id="PF00535">
    <property type="entry name" value="Glycos_transf_2"/>
    <property type="match status" value="1"/>
</dbReference>
<gene>
    <name evidence="2" type="ORF">QTH91_01920</name>
</gene>
<organism evidence="2 3">
    <name type="scientific">Variovorax dokdonensis</name>
    <dbReference type="NCBI Taxonomy" id="344883"/>
    <lineage>
        <taxon>Bacteria</taxon>
        <taxon>Pseudomonadati</taxon>
        <taxon>Pseudomonadota</taxon>
        <taxon>Betaproteobacteria</taxon>
        <taxon>Burkholderiales</taxon>
        <taxon>Comamonadaceae</taxon>
        <taxon>Variovorax</taxon>
    </lineage>
</organism>
<dbReference type="EC" id="2.4.-.-" evidence="2"/>
<dbReference type="InterPro" id="IPR001173">
    <property type="entry name" value="Glyco_trans_2-like"/>
</dbReference>
<dbReference type="InterPro" id="IPR050834">
    <property type="entry name" value="Glycosyltransf_2"/>
</dbReference>
<keyword evidence="2" id="KW-0328">Glycosyltransferase</keyword>